<comment type="similarity">
    <text evidence="7">Belongs to the CrgA family.</text>
</comment>
<evidence type="ECO:0000256" key="3">
    <source>
        <dbReference type="ARBA" id="ARBA00022692"/>
    </source>
</evidence>
<comment type="caution">
    <text evidence="8">The sequence shown here is derived from an EMBL/GenBank/DDBJ whole genome shotgun (WGS) entry which is preliminary data.</text>
</comment>
<feature type="transmembrane region" description="Helical" evidence="7">
    <location>
        <begin position="32"/>
        <end position="54"/>
    </location>
</feature>
<comment type="subcellular location">
    <subcellularLocation>
        <location evidence="7">Cell membrane</location>
        <topology evidence="7">Multi-pass membrane protein</topology>
    </subcellularLocation>
</comment>
<keyword evidence="9" id="KW-1185">Reference proteome</keyword>
<protein>
    <recommendedName>
        <fullName evidence="7">Cell division protein CrgA</fullName>
    </recommendedName>
</protein>
<dbReference type="GO" id="GO:0051301">
    <property type="term" value="P:cell division"/>
    <property type="evidence" value="ECO:0007669"/>
    <property type="project" value="UniProtKB-UniRule"/>
</dbReference>
<evidence type="ECO:0000256" key="5">
    <source>
        <dbReference type="ARBA" id="ARBA00023136"/>
    </source>
</evidence>
<sequence length="88" mass="10008">MPKSKVRSKTEYTDAAVSRTPVKVKGTPTSQWYIIVMFGLMILGLAWLVTYYIAGERIPFMQSLETWQNFAIGFGLAVVGLLMTMNWR</sequence>
<feature type="transmembrane region" description="Helical" evidence="7">
    <location>
        <begin position="66"/>
        <end position="85"/>
    </location>
</feature>
<evidence type="ECO:0000256" key="7">
    <source>
        <dbReference type="HAMAP-Rule" id="MF_00631"/>
    </source>
</evidence>
<keyword evidence="4 7" id="KW-1133">Transmembrane helix</keyword>
<evidence type="ECO:0000256" key="2">
    <source>
        <dbReference type="ARBA" id="ARBA00022618"/>
    </source>
</evidence>
<accession>A0A2A2WSH3</accession>
<reference evidence="9" key="1">
    <citation type="submission" date="2017-09" db="EMBL/GenBank/DDBJ databases">
        <authorList>
            <person name="Zhang Y."/>
            <person name="Huang X."/>
            <person name="Liu J."/>
            <person name="Lu L."/>
            <person name="Peng K."/>
        </authorList>
    </citation>
    <scope>NUCLEOTIDE SEQUENCE [LARGE SCALE GENOMIC DNA]</scope>
    <source>
        <strain evidence="9">S-XJ-1</strain>
    </source>
</reference>
<evidence type="ECO:0000313" key="9">
    <source>
        <dbReference type="Proteomes" id="UP000218810"/>
    </source>
</evidence>
<keyword evidence="2 7" id="KW-0132">Cell division</keyword>
<dbReference type="InterPro" id="IPR009619">
    <property type="entry name" value="CrgA"/>
</dbReference>
<evidence type="ECO:0000313" key="8">
    <source>
        <dbReference type="EMBL" id="PAY23934.1"/>
    </source>
</evidence>
<dbReference type="EMBL" id="NTGA01000012">
    <property type="protein sequence ID" value="PAY23934.1"/>
    <property type="molecule type" value="Genomic_DNA"/>
</dbReference>
<name>A0A2A2WSH3_9ACTN</name>
<evidence type="ECO:0000256" key="1">
    <source>
        <dbReference type="ARBA" id="ARBA00022475"/>
    </source>
</evidence>
<evidence type="ECO:0000256" key="4">
    <source>
        <dbReference type="ARBA" id="ARBA00022989"/>
    </source>
</evidence>
<dbReference type="Proteomes" id="UP000218810">
    <property type="component" value="Unassembled WGS sequence"/>
</dbReference>
<comment type="function">
    <text evidence="7">Involved in cell division.</text>
</comment>
<dbReference type="HAMAP" id="MF_00631">
    <property type="entry name" value="CrgA"/>
    <property type="match status" value="1"/>
</dbReference>
<dbReference type="NCBIfam" id="NF001194">
    <property type="entry name" value="PRK00159.1"/>
    <property type="match status" value="1"/>
</dbReference>
<organism evidence="8 9">
    <name type="scientific">Dietzia natronolimnaea</name>
    <dbReference type="NCBI Taxonomy" id="161920"/>
    <lineage>
        <taxon>Bacteria</taxon>
        <taxon>Bacillati</taxon>
        <taxon>Actinomycetota</taxon>
        <taxon>Actinomycetes</taxon>
        <taxon>Mycobacteriales</taxon>
        <taxon>Dietziaceae</taxon>
        <taxon>Dietzia</taxon>
    </lineage>
</organism>
<dbReference type="AlphaFoldDB" id="A0A2A2WSH3"/>
<gene>
    <name evidence="7" type="primary">crgA</name>
    <name evidence="8" type="ORF">CEY15_06545</name>
</gene>
<proteinExistence type="inferred from homology"/>
<keyword evidence="3 7" id="KW-0812">Transmembrane</keyword>
<evidence type="ECO:0000256" key="6">
    <source>
        <dbReference type="ARBA" id="ARBA00023306"/>
    </source>
</evidence>
<keyword evidence="5 7" id="KW-0472">Membrane</keyword>
<dbReference type="GO" id="GO:0005886">
    <property type="term" value="C:plasma membrane"/>
    <property type="evidence" value="ECO:0007669"/>
    <property type="project" value="UniProtKB-SubCell"/>
</dbReference>
<dbReference type="OrthoDB" id="5189646at2"/>
<keyword evidence="1 7" id="KW-1003">Cell membrane</keyword>
<keyword evidence="6 7" id="KW-0131">Cell cycle</keyword>
<dbReference type="RefSeq" id="WP_031264343.1">
    <property type="nucleotide sequence ID" value="NZ_NTGA01000012.1"/>
</dbReference>
<dbReference type="Pfam" id="PF06781">
    <property type="entry name" value="CrgA"/>
    <property type="match status" value="1"/>
</dbReference>